<evidence type="ECO:0000256" key="2">
    <source>
        <dbReference type="SAM" id="Phobius"/>
    </source>
</evidence>
<feature type="domain" description="Glycosyl transferase family 1" evidence="3">
    <location>
        <begin position="198"/>
        <end position="348"/>
    </location>
</feature>
<reference evidence="4 5" key="1">
    <citation type="journal article" date="2014" name="Genome Announc.">
        <title>Draft Genome Sequence of Cytophaga fermentans JCM 21142T, a Facultative Anaerobe Isolated from Marine Mud.</title>
        <authorList>
            <person name="Starns D."/>
            <person name="Oshima K."/>
            <person name="Suda W."/>
            <person name="Iino T."/>
            <person name="Yuki M."/>
            <person name="Inoue J."/>
            <person name="Kitamura K."/>
            <person name="Iida T."/>
            <person name="Darby A."/>
            <person name="Hattori M."/>
            <person name="Ohkuma M."/>
        </authorList>
    </citation>
    <scope>NUCLEOTIDE SEQUENCE [LARGE SCALE GENOMIC DNA]</scope>
    <source>
        <strain evidence="4 5">JCM 21142</strain>
    </source>
</reference>
<proteinExistence type="predicted"/>
<dbReference type="Pfam" id="PF00534">
    <property type="entry name" value="Glycos_transf_1"/>
    <property type="match status" value="1"/>
</dbReference>
<keyword evidence="2" id="KW-0472">Membrane</keyword>
<gene>
    <name evidence="4" type="ORF">JCM21142_41926</name>
</gene>
<dbReference type="EMBL" id="BAMD01000020">
    <property type="protein sequence ID" value="GAF03259.1"/>
    <property type="molecule type" value="Genomic_DNA"/>
</dbReference>
<evidence type="ECO:0000313" key="5">
    <source>
        <dbReference type="Proteomes" id="UP000019402"/>
    </source>
</evidence>
<dbReference type="GO" id="GO:0009103">
    <property type="term" value="P:lipopolysaccharide biosynthetic process"/>
    <property type="evidence" value="ECO:0007669"/>
    <property type="project" value="TreeGrafter"/>
</dbReference>
<protein>
    <submittedName>
        <fullName evidence="4">Putative glycosyl transferase</fullName>
    </submittedName>
</protein>
<organism evidence="4 5">
    <name type="scientific">Saccharicrinis fermentans DSM 9555 = JCM 21142</name>
    <dbReference type="NCBI Taxonomy" id="869213"/>
    <lineage>
        <taxon>Bacteria</taxon>
        <taxon>Pseudomonadati</taxon>
        <taxon>Bacteroidota</taxon>
        <taxon>Bacteroidia</taxon>
        <taxon>Marinilabiliales</taxon>
        <taxon>Marinilabiliaceae</taxon>
        <taxon>Saccharicrinis</taxon>
    </lineage>
</organism>
<dbReference type="Gene3D" id="3.40.50.2000">
    <property type="entry name" value="Glycogen Phosphorylase B"/>
    <property type="match status" value="2"/>
</dbReference>
<evidence type="ECO:0000259" key="3">
    <source>
        <dbReference type="Pfam" id="PF00534"/>
    </source>
</evidence>
<dbReference type="InterPro" id="IPR001296">
    <property type="entry name" value="Glyco_trans_1"/>
</dbReference>
<dbReference type="GO" id="GO:0016757">
    <property type="term" value="F:glycosyltransferase activity"/>
    <property type="evidence" value="ECO:0007669"/>
    <property type="project" value="InterPro"/>
</dbReference>
<dbReference type="RefSeq" id="WP_052342915.1">
    <property type="nucleotide sequence ID" value="NZ_BAMD01000020.1"/>
</dbReference>
<evidence type="ECO:0000256" key="1">
    <source>
        <dbReference type="ARBA" id="ARBA00022679"/>
    </source>
</evidence>
<evidence type="ECO:0000313" key="4">
    <source>
        <dbReference type="EMBL" id="GAF03259.1"/>
    </source>
</evidence>
<name>W7YLM4_9BACT</name>
<keyword evidence="1 4" id="KW-0808">Transferase</keyword>
<keyword evidence="2" id="KW-1133">Transmembrane helix</keyword>
<dbReference type="STRING" id="869213.GCA_000517085_00271"/>
<sequence length="382" mass="43595">MGNKNKLKRIAIINQDSGYLMIDIANEYHKKGYETTLVAGRIVQRDVVLNKGIKVWKILRYNRSSTIKRLLSWIGGTIQILFLIWFKFRNMHLLIVSNPPLAPLLSLLANNRYSLLIFDVYPDALADYGFVKRDSMIVKMWTKANKKAYKHAFRVYTLSPGMCKALEKYVESDKIDLVPLWTNNVFLKPIKKEDNLFVKKYKLEGKFIVLYSGNFGYSHQVDLLVELASKIKKNNVMFVMIGGGAMEMEIKRKVKSNQMDNCLILPWQEVDMLPYSLSSADLSVVTLSEKAASVAIPSKIFNYMSVGSPILGITAKGSDLEKLIVNYKMGKSFQPCQLDEILQFIEALSAHQAMVSEYRIKSLQASEFHTSKNTELITQYDV</sequence>
<dbReference type="AlphaFoldDB" id="W7YLM4"/>
<dbReference type="Proteomes" id="UP000019402">
    <property type="component" value="Unassembled WGS sequence"/>
</dbReference>
<keyword evidence="5" id="KW-1185">Reference proteome</keyword>
<dbReference type="PANTHER" id="PTHR46401">
    <property type="entry name" value="GLYCOSYLTRANSFERASE WBBK-RELATED"/>
    <property type="match status" value="1"/>
</dbReference>
<dbReference type="eggNOG" id="COG0438">
    <property type="taxonomic scope" value="Bacteria"/>
</dbReference>
<comment type="caution">
    <text evidence="4">The sequence shown here is derived from an EMBL/GenBank/DDBJ whole genome shotgun (WGS) entry which is preliminary data.</text>
</comment>
<feature type="transmembrane region" description="Helical" evidence="2">
    <location>
        <begin position="70"/>
        <end position="88"/>
    </location>
</feature>
<dbReference type="SUPFAM" id="SSF53756">
    <property type="entry name" value="UDP-Glycosyltransferase/glycogen phosphorylase"/>
    <property type="match status" value="1"/>
</dbReference>
<accession>W7YLM4</accession>
<dbReference type="CDD" id="cd03794">
    <property type="entry name" value="GT4_WbuB-like"/>
    <property type="match status" value="1"/>
</dbReference>
<keyword evidence="2" id="KW-0812">Transmembrane</keyword>
<dbReference type="PANTHER" id="PTHR46401:SF2">
    <property type="entry name" value="GLYCOSYLTRANSFERASE WBBK-RELATED"/>
    <property type="match status" value="1"/>
</dbReference>
<dbReference type="OrthoDB" id="9811902at2"/>